<reference evidence="2" key="2">
    <citation type="journal article" date="2008" name="Nucleic Acids Res.">
        <title>The rice annotation project database (RAP-DB): 2008 update.</title>
        <authorList>
            <consortium name="The rice annotation project (RAP)"/>
        </authorList>
    </citation>
    <scope>GENOME REANNOTATION</scope>
    <source>
        <strain evidence="2">cv. Nipponbare</strain>
    </source>
</reference>
<sequence length="336" mass="36892">MDKHNSLQDDQQYCIKTHGVQGTQQIMSLNAWMRSDRSRAGRYYNYQKGQPYGAGANNVEIFTRVPLKNMMPASVPLKSSSLSLCHRQTLSRPPHHSVLFSPNGVKQRNQMTLLPLDLRAHLVKFVFFCAIRRAAIRAQGRGRCSGEARCGRRGEGADRAAVMVKERIARALRLYKEAAGGGGSGGGWMVQVWAPVRDGARRVLATRGQPFVLASQCHRLFQYRTVSLTRVFPVGGAAAADKQGLPARAFDTGTPEWTPNVQCYGSGEYARISYALIYDIQGSLFLPILDPDDASSPLAVHELVSTVLRLRGSGEVANLCNTLEAISLSLSRSICN</sequence>
<proteinExistence type="predicted"/>
<name>Q688Q2_ORYSJ</name>
<dbReference type="AlphaFoldDB" id="Q688Q2"/>
<evidence type="ECO:0000313" key="1">
    <source>
        <dbReference type="EMBL" id="AAU10823.1"/>
    </source>
</evidence>
<protein>
    <submittedName>
        <fullName evidence="1">Uncharacterized protein</fullName>
    </submittedName>
</protein>
<accession>Q688Q2</accession>
<dbReference type="GO" id="GO:0003700">
    <property type="term" value="F:DNA-binding transcription factor activity"/>
    <property type="evidence" value="ECO:0007669"/>
    <property type="project" value="InterPro"/>
</dbReference>
<evidence type="ECO:0000313" key="2">
    <source>
        <dbReference type="Proteomes" id="UP000000763"/>
    </source>
</evidence>
<dbReference type="EMBL" id="AC130730">
    <property type="protein sequence ID" value="AAU10823.1"/>
    <property type="molecule type" value="Genomic_DNA"/>
</dbReference>
<organism evidence="1 2">
    <name type="scientific">Oryza sativa subsp. japonica</name>
    <name type="common">Rice</name>
    <dbReference type="NCBI Taxonomy" id="39947"/>
    <lineage>
        <taxon>Eukaryota</taxon>
        <taxon>Viridiplantae</taxon>
        <taxon>Streptophyta</taxon>
        <taxon>Embryophyta</taxon>
        <taxon>Tracheophyta</taxon>
        <taxon>Spermatophyta</taxon>
        <taxon>Magnoliopsida</taxon>
        <taxon>Liliopsida</taxon>
        <taxon>Poales</taxon>
        <taxon>Poaceae</taxon>
        <taxon>BOP clade</taxon>
        <taxon>Oryzoideae</taxon>
        <taxon>Oryzeae</taxon>
        <taxon>Oryzinae</taxon>
        <taxon>Oryza</taxon>
        <taxon>Oryza sativa</taxon>
    </lineage>
</organism>
<dbReference type="PANTHER" id="PTHR32002">
    <property type="entry name" value="PROTEIN NLP8"/>
    <property type="match status" value="1"/>
</dbReference>
<dbReference type="Proteomes" id="UP000000763">
    <property type="component" value="Chromosome 5"/>
</dbReference>
<dbReference type="InterPro" id="IPR045012">
    <property type="entry name" value="NLP"/>
</dbReference>
<dbReference type="PANTHER" id="PTHR32002:SF74">
    <property type="entry name" value="OS02G0136000 PROTEIN"/>
    <property type="match status" value="1"/>
</dbReference>
<reference evidence="2" key="1">
    <citation type="journal article" date="2005" name="Nature">
        <title>The map-based sequence of the rice genome.</title>
        <authorList>
            <consortium name="International rice genome sequencing project (IRGSP)"/>
            <person name="Matsumoto T."/>
            <person name="Wu J."/>
            <person name="Kanamori H."/>
            <person name="Katayose Y."/>
            <person name="Fujisawa M."/>
            <person name="Namiki N."/>
            <person name="Mizuno H."/>
            <person name="Yamamoto K."/>
            <person name="Antonio B.A."/>
            <person name="Baba T."/>
            <person name="Sakata K."/>
            <person name="Nagamura Y."/>
            <person name="Aoki H."/>
            <person name="Arikawa K."/>
            <person name="Arita K."/>
            <person name="Bito T."/>
            <person name="Chiden Y."/>
            <person name="Fujitsuka N."/>
            <person name="Fukunaka R."/>
            <person name="Hamada M."/>
            <person name="Harada C."/>
            <person name="Hayashi A."/>
            <person name="Hijishita S."/>
            <person name="Honda M."/>
            <person name="Hosokawa S."/>
            <person name="Ichikawa Y."/>
            <person name="Idonuma A."/>
            <person name="Iijima M."/>
            <person name="Ikeda M."/>
            <person name="Ikeno M."/>
            <person name="Ito K."/>
            <person name="Ito S."/>
            <person name="Ito T."/>
            <person name="Ito Y."/>
            <person name="Ito Y."/>
            <person name="Iwabuchi A."/>
            <person name="Kamiya K."/>
            <person name="Karasawa W."/>
            <person name="Kurita K."/>
            <person name="Katagiri S."/>
            <person name="Kikuta A."/>
            <person name="Kobayashi H."/>
            <person name="Kobayashi N."/>
            <person name="Machita K."/>
            <person name="Maehara T."/>
            <person name="Masukawa M."/>
            <person name="Mizubayashi T."/>
            <person name="Mukai Y."/>
            <person name="Nagasaki H."/>
            <person name="Nagata Y."/>
            <person name="Naito S."/>
            <person name="Nakashima M."/>
            <person name="Nakama Y."/>
            <person name="Nakamichi Y."/>
            <person name="Nakamura M."/>
            <person name="Meguro A."/>
            <person name="Negishi M."/>
            <person name="Ohta I."/>
            <person name="Ohta T."/>
            <person name="Okamoto M."/>
            <person name="Ono N."/>
            <person name="Saji S."/>
            <person name="Sakaguchi M."/>
            <person name="Sakai K."/>
            <person name="Shibata M."/>
            <person name="Shimokawa T."/>
            <person name="Song J."/>
            <person name="Takazaki Y."/>
            <person name="Terasawa K."/>
            <person name="Tsugane M."/>
            <person name="Tsuji K."/>
            <person name="Ueda S."/>
            <person name="Waki K."/>
            <person name="Yamagata H."/>
            <person name="Yamamoto M."/>
            <person name="Yamamoto S."/>
            <person name="Yamane H."/>
            <person name="Yoshiki S."/>
            <person name="Yoshihara R."/>
            <person name="Yukawa K."/>
            <person name="Zhong H."/>
            <person name="Yano M."/>
            <person name="Yuan Q."/>
            <person name="Ouyang S."/>
            <person name="Liu J."/>
            <person name="Jones K.M."/>
            <person name="Gansberger K."/>
            <person name="Moffat K."/>
            <person name="Hill J."/>
            <person name="Bera J."/>
            <person name="Fadrosh D."/>
            <person name="Jin S."/>
            <person name="Johri S."/>
            <person name="Kim M."/>
            <person name="Overton L."/>
            <person name="Reardon M."/>
            <person name="Tsitrin T."/>
            <person name="Vuong H."/>
            <person name="Weaver B."/>
            <person name="Ciecko A."/>
            <person name="Tallon L."/>
            <person name="Jackson J."/>
            <person name="Pai G."/>
            <person name="Aken S.V."/>
            <person name="Utterback T."/>
            <person name="Reidmuller S."/>
            <person name="Feldblyum T."/>
            <person name="Hsiao J."/>
            <person name="Zismann V."/>
            <person name="Iobst S."/>
            <person name="de Vazeille A.R."/>
            <person name="Buell C.R."/>
            <person name="Ying K."/>
            <person name="Li Y."/>
            <person name="Lu T."/>
            <person name="Huang Y."/>
            <person name="Zhao Q."/>
            <person name="Feng Q."/>
            <person name="Zhang L."/>
            <person name="Zhu J."/>
            <person name="Weng Q."/>
            <person name="Mu J."/>
            <person name="Lu Y."/>
            <person name="Fan D."/>
            <person name="Liu Y."/>
            <person name="Guan J."/>
            <person name="Zhang Y."/>
            <person name="Yu S."/>
            <person name="Liu X."/>
            <person name="Zhang Y."/>
            <person name="Hong G."/>
            <person name="Han B."/>
            <person name="Choisne N."/>
            <person name="Demange N."/>
            <person name="Orjeda G."/>
            <person name="Samain S."/>
            <person name="Cattolico L."/>
            <person name="Pelletier E."/>
            <person name="Couloux A."/>
            <person name="Segurens B."/>
            <person name="Wincker P."/>
            <person name="D'Hont A."/>
            <person name="Scarpelli C."/>
            <person name="Weissenbach J."/>
            <person name="Salanoubat M."/>
            <person name="Quetier F."/>
            <person name="Yu Y."/>
            <person name="Kim H.R."/>
            <person name="Rambo T."/>
            <person name="Currie J."/>
            <person name="Collura K."/>
            <person name="Luo M."/>
            <person name="Yang T."/>
            <person name="Ammiraju J.S.S."/>
            <person name="Engler F."/>
            <person name="Soderlund C."/>
            <person name="Wing R.A."/>
            <person name="Palmer L.E."/>
            <person name="de la Bastide M."/>
            <person name="Spiegel L."/>
            <person name="Nascimento L."/>
            <person name="Zutavern T."/>
            <person name="O'Shaughnessy A."/>
            <person name="Dike S."/>
            <person name="Dedhia N."/>
            <person name="Preston R."/>
            <person name="Balija V."/>
            <person name="McCombie W.R."/>
            <person name="Chow T."/>
            <person name="Chen H."/>
            <person name="Chung M."/>
            <person name="Chen C."/>
            <person name="Shaw J."/>
            <person name="Wu H."/>
            <person name="Hsiao K."/>
            <person name="Chao Y."/>
            <person name="Chu M."/>
            <person name="Cheng C."/>
            <person name="Hour A."/>
            <person name="Lee P."/>
            <person name="Lin S."/>
            <person name="Lin Y."/>
            <person name="Liou J."/>
            <person name="Liu S."/>
            <person name="Hsing Y."/>
            <person name="Raghuvanshi S."/>
            <person name="Mohanty A."/>
            <person name="Bharti A.K."/>
            <person name="Gaur A."/>
            <person name="Gupta V."/>
            <person name="Kumar D."/>
            <person name="Ravi V."/>
            <person name="Vij S."/>
            <person name="Kapur A."/>
            <person name="Khurana P."/>
            <person name="Khurana P."/>
            <person name="Khurana J.P."/>
            <person name="Tyagi A.K."/>
            <person name="Gaikwad K."/>
            <person name="Singh A."/>
            <person name="Dalal V."/>
            <person name="Srivastava S."/>
            <person name="Dixit A."/>
            <person name="Pal A.K."/>
            <person name="Ghazi I.A."/>
            <person name="Yadav M."/>
            <person name="Pandit A."/>
            <person name="Bhargava A."/>
            <person name="Sureshbabu K."/>
            <person name="Batra K."/>
            <person name="Sharma T.R."/>
            <person name="Mohapatra T."/>
            <person name="Singh N.K."/>
            <person name="Messing J."/>
            <person name="Nelson A.B."/>
            <person name="Fuks G."/>
            <person name="Kavchok S."/>
            <person name="Keizer G."/>
            <person name="Linton E."/>
            <person name="Llaca V."/>
            <person name="Song R."/>
            <person name="Tanyolac B."/>
            <person name="Young S."/>
            <person name="Ho-Il K."/>
            <person name="Hahn J.H."/>
            <person name="Sangsakoo G."/>
            <person name="Vanavichit A."/>
            <person name="de Mattos Luiz.A.T."/>
            <person name="Zimmer P.D."/>
            <person name="Malone G."/>
            <person name="Dellagostin O."/>
            <person name="de Oliveira A.C."/>
            <person name="Bevan M."/>
            <person name="Bancroft I."/>
            <person name="Minx P."/>
            <person name="Cordum H."/>
            <person name="Wilson R."/>
            <person name="Cheng Z."/>
            <person name="Jin W."/>
            <person name="Jiang J."/>
            <person name="Leong S.A."/>
            <person name="Iwama H."/>
            <person name="Gojobori T."/>
            <person name="Itoh T."/>
            <person name="Niimura Y."/>
            <person name="Fujii Y."/>
            <person name="Habara T."/>
            <person name="Sakai H."/>
            <person name="Sato Y."/>
            <person name="Wilson G."/>
            <person name="Kumar K."/>
            <person name="McCouch S."/>
            <person name="Juretic N."/>
            <person name="Hoen D."/>
            <person name="Wright S."/>
            <person name="Bruskiewich R."/>
            <person name="Bureau T."/>
            <person name="Miyao A."/>
            <person name="Hirochika H."/>
            <person name="Nishikawa T."/>
            <person name="Kadowaki K."/>
            <person name="Sugiura M."/>
            <person name="Burr B."/>
            <person name="Sasaki T."/>
        </authorList>
    </citation>
    <scope>NUCLEOTIDE SEQUENCE [LARGE SCALE GENOMIC DNA]</scope>
    <source>
        <strain evidence="2">cv. Nipponbare</strain>
    </source>
</reference>
<gene>
    <name evidence="1" type="primary">P0681D04.1</name>
</gene>